<dbReference type="eggNOG" id="ENOG502Z9FR">
    <property type="taxonomic scope" value="Bacteria"/>
</dbReference>
<protein>
    <recommendedName>
        <fullName evidence="3">PKD-like family protein</fullName>
    </recommendedName>
</protein>
<keyword evidence="2" id="KW-1185">Reference proteome</keyword>
<dbReference type="Proteomes" id="UP000019402">
    <property type="component" value="Unassembled WGS sequence"/>
</dbReference>
<proteinExistence type="predicted"/>
<dbReference type="AlphaFoldDB" id="W7YGJ1"/>
<dbReference type="OrthoDB" id="1041508at2"/>
<organism evidence="1 2">
    <name type="scientific">Saccharicrinis fermentans DSM 9555 = JCM 21142</name>
    <dbReference type="NCBI Taxonomy" id="869213"/>
    <lineage>
        <taxon>Bacteria</taxon>
        <taxon>Pseudomonadati</taxon>
        <taxon>Bacteroidota</taxon>
        <taxon>Bacteroidia</taxon>
        <taxon>Marinilabiliales</taxon>
        <taxon>Marinilabiliaceae</taxon>
        <taxon>Saccharicrinis</taxon>
    </lineage>
</organism>
<evidence type="ECO:0008006" key="3">
    <source>
        <dbReference type="Google" id="ProtNLM"/>
    </source>
</evidence>
<evidence type="ECO:0000313" key="2">
    <source>
        <dbReference type="Proteomes" id="UP000019402"/>
    </source>
</evidence>
<evidence type="ECO:0000313" key="1">
    <source>
        <dbReference type="EMBL" id="GAF03541.1"/>
    </source>
</evidence>
<reference evidence="1 2" key="1">
    <citation type="journal article" date="2014" name="Genome Announc.">
        <title>Draft Genome Sequence of Cytophaga fermentans JCM 21142T, a Facultative Anaerobe Isolated from Marine Mud.</title>
        <authorList>
            <person name="Starns D."/>
            <person name="Oshima K."/>
            <person name="Suda W."/>
            <person name="Iino T."/>
            <person name="Yuki M."/>
            <person name="Inoue J."/>
            <person name="Kitamura K."/>
            <person name="Iida T."/>
            <person name="Darby A."/>
            <person name="Hattori M."/>
            <person name="Ohkuma M."/>
        </authorList>
    </citation>
    <scope>NUCLEOTIDE SEQUENCE [LARGE SCALE GENOMIC DNA]</scope>
    <source>
        <strain evidence="1 2">JCM 21142</strain>
    </source>
</reference>
<dbReference type="STRING" id="869213.GCA_000517085_03672"/>
<dbReference type="RefSeq" id="WP_027473049.1">
    <property type="nucleotide sequence ID" value="NZ_BAMD01000025.1"/>
</dbReference>
<comment type="caution">
    <text evidence="1">The sequence shown here is derived from an EMBL/GenBank/DDBJ whole genome shotgun (WGS) entry which is preliminary data.</text>
</comment>
<name>W7YGJ1_9BACT</name>
<dbReference type="PROSITE" id="PS51257">
    <property type="entry name" value="PROKAR_LIPOPROTEIN"/>
    <property type="match status" value="1"/>
</dbReference>
<accession>W7YGJ1</accession>
<sequence length="534" mass="60210">MRNNNIYLIIVLLAFVVVSCNEDLSEYAKVRYPDLIIYEEPSESSVFNEQFNYEPQFLTVQGEDTVLLEESAYDDYMYEWRILLQAGRYDTVTSVIGTERLLSTVLDMVLPASNPYTIVLRVTHKEVGFTQTFDWEVNVLSALGRGMLIAHTEDGGVSSDINLLMTKAYNDSFEETDQDIIHRNIISEVNGQKLDGLVSKLSFCNSTNHKTFYAVVEGETLFGMNNTTLAMEDSKNTDYFYYAPAVFNPQKIFNYYAAYGYIINNGVVHVQSASAGAKFEYIDEATYKYEIYNGYMSRWNSLYYFGGPLVCHDVMNNQFVFVGTTGTVKECTAPLETDDWAFNPRELPEDLVFVAGGLRDSYNVLMLMKSSSTNAFSIYRLATNTSREISGDYIFDLSNCPDLDRATAFAFSESYDEFYYAVDNELRVVILNVDAPTAKVSYSLPVGESITHIKIHLKVPGITTWSEYENDEGQMVPKWNSSIGNVITVASYNGTEGFIRTLPIQYGGAGGIAEDKYVHTYGGFGKITAIELRY</sequence>
<dbReference type="EMBL" id="BAMD01000025">
    <property type="protein sequence ID" value="GAF03541.1"/>
    <property type="molecule type" value="Genomic_DNA"/>
</dbReference>
<gene>
    <name evidence="1" type="ORF">JCM21142_52219</name>
</gene>